<feature type="compositionally biased region" description="Basic and acidic residues" evidence="1">
    <location>
        <begin position="165"/>
        <end position="187"/>
    </location>
</feature>
<evidence type="ECO:0000313" key="4">
    <source>
        <dbReference type="Proteomes" id="UP000054567"/>
    </source>
</evidence>
<evidence type="ECO:0000256" key="1">
    <source>
        <dbReference type="SAM" id="MobiDB-lite"/>
    </source>
</evidence>
<gene>
    <name evidence="3" type="ORF">CPAG_07081</name>
</gene>
<accession>A0A0J6FMU9</accession>
<feature type="compositionally biased region" description="Basic residues" evidence="1">
    <location>
        <begin position="303"/>
        <end position="313"/>
    </location>
</feature>
<evidence type="ECO:0000313" key="3">
    <source>
        <dbReference type="EMBL" id="KMM70770.1"/>
    </source>
</evidence>
<organism evidence="3 4">
    <name type="scientific">Coccidioides posadasii RMSCC 3488</name>
    <dbReference type="NCBI Taxonomy" id="454284"/>
    <lineage>
        <taxon>Eukaryota</taxon>
        <taxon>Fungi</taxon>
        <taxon>Dikarya</taxon>
        <taxon>Ascomycota</taxon>
        <taxon>Pezizomycotina</taxon>
        <taxon>Eurotiomycetes</taxon>
        <taxon>Eurotiomycetidae</taxon>
        <taxon>Onygenales</taxon>
        <taxon>Onygenaceae</taxon>
        <taxon>Coccidioides</taxon>
    </lineage>
</organism>
<keyword evidence="2" id="KW-0812">Transmembrane</keyword>
<feature type="compositionally biased region" description="Polar residues" evidence="1">
    <location>
        <begin position="200"/>
        <end position="220"/>
    </location>
</feature>
<keyword evidence="2" id="KW-0472">Membrane</keyword>
<feature type="region of interest" description="Disordered" evidence="1">
    <location>
        <begin position="349"/>
        <end position="388"/>
    </location>
</feature>
<sequence>MAPIPPNSRDERPQVNLRGFLLETLHEAKRPITERRALPPSDLDMAHGLVAAAASSSPMEVSRVLTARAEDNTKFHPGEGAVDPGNINMQGLLALFAIIGAAFVLAAIWFFFWAKNGGGSIVGRGYRDYDDHTTTVDTETVATGEKLSRGKRLKETAKQKLLRRHKDEQWEGSHDEDMRAYRHEKPARVGGMNREPEGTYHSSEYTGTLGQRSEWTQSEMGETHGETATRYDAETRYDIPDTDRAPNRNVSGFSFTAGEKDTISHITEEHQLRDSMHRRDSRRQSRSRNSQRPRGPRPSTGAHSRHTSPRKRDRSAIPGGYTTPLDMSSISASEYVYDQLEGCDAGVKTYHRPIPGLSKGYRRAGSGRGGRRDSLSDSEGDDYDSRLS</sequence>
<feature type="compositionally biased region" description="Basic and acidic residues" evidence="1">
    <location>
        <begin position="221"/>
        <end position="246"/>
    </location>
</feature>
<feature type="compositionally biased region" description="Basic and acidic residues" evidence="1">
    <location>
        <begin position="258"/>
        <end position="278"/>
    </location>
</feature>
<keyword evidence="2" id="KW-1133">Transmembrane helix</keyword>
<feature type="region of interest" description="Disordered" evidence="1">
    <location>
        <begin position="163"/>
        <end position="327"/>
    </location>
</feature>
<feature type="transmembrane region" description="Helical" evidence="2">
    <location>
        <begin position="92"/>
        <end position="114"/>
    </location>
</feature>
<proteinExistence type="predicted"/>
<reference evidence="3 4" key="1">
    <citation type="submission" date="2007-06" db="EMBL/GenBank/DDBJ databases">
        <title>The Genome Sequence of Coccidioides posadasii RMSCC_3488.</title>
        <authorList>
            <consortium name="Coccidioides Genome Resources Consortium"/>
            <consortium name="The Broad Institute Genome Sequencing Platform"/>
            <person name="Henn M.R."/>
            <person name="Sykes S."/>
            <person name="Young S."/>
            <person name="Jaffe D."/>
            <person name="Berlin A."/>
            <person name="Alvarez P."/>
            <person name="Butler J."/>
            <person name="Gnerre S."/>
            <person name="Grabherr M."/>
            <person name="Mauceli E."/>
            <person name="Brockman W."/>
            <person name="Kodira C."/>
            <person name="Alvarado L."/>
            <person name="Zeng Q."/>
            <person name="Crawford M."/>
            <person name="Antoine C."/>
            <person name="Devon K."/>
            <person name="Galgiani J."/>
            <person name="Orsborn K."/>
            <person name="Lewis M.L."/>
            <person name="Nusbaum C."/>
            <person name="Galagan J."/>
            <person name="Birren B."/>
        </authorList>
    </citation>
    <scope>NUCLEOTIDE SEQUENCE [LARGE SCALE GENOMIC DNA]</scope>
    <source>
        <strain evidence="3 4">RMSCC 3488</strain>
    </source>
</reference>
<dbReference type="VEuPathDB" id="FungiDB:CPAG_07081"/>
<name>A0A0J6FMU9_COCPO</name>
<dbReference type="EMBL" id="DS268112">
    <property type="protein sequence ID" value="KMM70770.1"/>
    <property type="molecule type" value="Genomic_DNA"/>
</dbReference>
<feature type="compositionally biased region" description="Basic residues" evidence="1">
    <location>
        <begin position="279"/>
        <end position="295"/>
    </location>
</feature>
<evidence type="ECO:0000256" key="2">
    <source>
        <dbReference type="SAM" id="Phobius"/>
    </source>
</evidence>
<dbReference type="AlphaFoldDB" id="A0A0J6FMU9"/>
<dbReference type="OrthoDB" id="5393404at2759"/>
<protein>
    <submittedName>
        <fullName evidence="3">Uncharacterized protein</fullName>
    </submittedName>
</protein>
<reference evidence="4" key="2">
    <citation type="journal article" date="2009" name="Genome Res.">
        <title>Comparative genomic analyses of the human fungal pathogens Coccidioides and their relatives.</title>
        <authorList>
            <person name="Sharpton T.J."/>
            <person name="Stajich J.E."/>
            <person name="Rounsley S.D."/>
            <person name="Gardner M.J."/>
            <person name="Wortman J.R."/>
            <person name="Jordar V.S."/>
            <person name="Maiti R."/>
            <person name="Kodira C.D."/>
            <person name="Neafsey D.E."/>
            <person name="Zeng Q."/>
            <person name="Hung C.-Y."/>
            <person name="McMahan C."/>
            <person name="Muszewska A."/>
            <person name="Grynberg M."/>
            <person name="Mandel M.A."/>
            <person name="Kellner E.M."/>
            <person name="Barker B.M."/>
            <person name="Galgiani J.N."/>
            <person name="Orbach M.J."/>
            <person name="Kirkland T.N."/>
            <person name="Cole G.T."/>
            <person name="Henn M.R."/>
            <person name="Birren B.W."/>
            <person name="Taylor J.W."/>
        </authorList>
    </citation>
    <scope>NUCLEOTIDE SEQUENCE [LARGE SCALE GENOMIC DNA]</scope>
    <source>
        <strain evidence="4">RMSCC 3488</strain>
    </source>
</reference>
<dbReference type="Proteomes" id="UP000054567">
    <property type="component" value="Unassembled WGS sequence"/>
</dbReference>
<reference evidence="4" key="3">
    <citation type="journal article" date="2010" name="Genome Res.">
        <title>Population genomic sequencing of Coccidioides fungi reveals recent hybridization and transposon control.</title>
        <authorList>
            <person name="Neafsey D.E."/>
            <person name="Barker B.M."/>
            <person name="Sharpton T.J."/>
            <person name="Stajich J.E."/>
            <person name="Park D.J."/>
            <person name="Whiston E."/>
            <person name="Hung C.-Y."/>
            <person name="McMahan C."/>
            <person name="White J."/>
            <person name="Sykes S."/>
            <person name="Heiman D."/>
            <person name="Young S."/>
            <person name="Zeng Q."/>
            <person name="Abouelleil A."/>
            <person name="Aftuck L."/>
            <person name="Bessette D."/>
            <person name="Brown A."/>
            <person name="FitzGerald M."/>
            <person name="Lui A."/>
            <person name="Macdonald J.P."/>
            <person name="Priest M."/>
            <person name="Orbach M.J."/>
            <person name="Galgiani J.N."/>
            <person name="Kirkland T.N."/>
            <person name="Cole G.T."/>
            <person name="Birren B.W."/>
            <person name="Henn M.R."/>
            <person name="Taylor J.W."/>
            <person name="Rounsley S.D."/>
        </authorList>
    </citation>
    <scope>NUCLEOTIDE SEQUENCE [LARGE SCALE GENOMIC DNA]</scope>
    <source>
        <strain evidence="4">RMSCC 3488</strain>
    </source>
</reference>